<keyword evidence="1" id="KW-0732">Signal</keyword>
<organism evidence="3 4">
    <name type="scientific">Pyramidobacter porci</name>
    <dbReference type="NCBI Taxonomy" id="2605789"/>
    <lineage>
        <taxon>Bacteria</taxon>
        <taxon>Thermotogati</taxon>
        <taxon>Synergistota</taxon>
        <taxon>Synergistia</taxon>
        <taxon>Synergistales</taxon>
        <taxon>Dethiosulfovibrionaceae</taxon>
        <taxon>Pyramidobacter</taxon>
    </lineage>
</organism>
<feature type="chain" id="PRO_5027045949" evidence="1">
    <location>
        <begin position="24"/>
        <end position="371"/>
    </location>
</feature>
<dbReference type="PROSITE" id="PS50983">
    <property type="entry name" value="FE_B12_PBP"/>
    <property type="match status" value="1"/>
</dbReference>
<reference evidence="3 4" key="1">
    <citation type="submission" date="2019-08" db="EMBL/GenBank/DDBJ databases">
        <title>In-depth cultivation of the pig gut microbiome towards novel bacterial diversity and tailored functional studies.</title>
        <authorList>
            <person name="Wylensek D."/>
            <person name="Hitch T.C.A."/>
            <person name="Clavel T."/>
        </authorList>
    </citation>
    <scope>NUCLEOTIDE SEQUENCE [LARGE SCALE GENOMIC DNA]</scope>
    <source>
        <strain evidence="3 4">SM-530-WT-4B</strain>
    </source>
</reference>
<protein>
    <submittedName>
        <fullName evidence="3">Iron ABC transporter substrate-binding protein</fullName>
    </submittedName>
</protein>
<name>A0A6L5YAY9_9BACT</name>
<dbReference type="Gene3D" id="3.40.50.1980">
    <property type="entry name" value="Nitrogenase molybdenum iron protein domain"/>
    <property type="match status" value="2"/>
</dbReference>
<dbReference type="AlphaFoldDB" id="A0A6L5YAY9"/>
<evidence type="ECO:0000259" key="2">
    <source>
        <dbReference type="PROSITE" id="PS50983"/>
    </source>
</evidence>
<proteinExistence type="predicted"/>
<dbReference type="EMBL" id="VUNH01000001">
    <property type="protein sequence ID" value="MST54647.1"/>
    <property type="molecule type" value="Genomic_DNA"/>
</dbReference>
<comment type="caution">
    <text evidence="3">The sequence shown here is derived from an EMBL/GenBank/DDBJ whole genome shotgun (WGS) entry which is preliminary data.</text>
</comment>
<evidence type="ECO:0000256" key="1">
    <source>
        <dbReference type="SAM" id="SignalP"/>
    </source>
</evidence>
<accession>A0A6L5YAY9</accession>
<feature type="domain" description="Fe/B12 periplasmic-binding" evidence="2">
    <location>
        <begin position="44"/>
        <end position="328"/>
    </location>
</feature>
<dbReference type="PROSITE" id="PS51257">
    <property type="entry name" value="PROKAR_LIPOPROTEIN"/>
    <property type="match status" value="1"/>
</dbReference>
<dbReference type="Pfam" id="PF01497">
    <property type="entry name" value="Peripla_BP_2"/>
    <property type="match status" value="1"/>
</dbReference>
<keyword evidence="4" id="KW-1185">Reference proteome</keyword>
<dbReference type="PANTHER" id="PTHR30535:SF34">
    <property type="entry name" value="MOLYBDATE-BINDING PROTEIN MOLA"/>
    <property type="match status" value="1"/>
</dbReference>
<dbReference type="RefSeq" id="WP_154527776.1">
    <property type="nucleotide sequence ID" value="NZ_VUNH01000001.1"/>
</dbReference>
<evidence type="ECO:0000313" key="4">
    <source>
        <dbReference type="Proteomes" id="UP000473699"/>
    </source>
</evidence>
<gene>
    <name evidence="3" type="ORF">FYJ74_01080</name>
</gene>
<dbReference type="CDD" id="cd01147">
    <property type="entry name" value="HemV-2"/>
    <property type="match status" value="1"/>
</dbReference>
<feature type="signal peptide" evidence="1">
    <location>
        <begin position="1"/>
        <end position="23"/>
    </location>
</feature>
<dbReference type="InterPro" id="IPR002491">
    <property type="entry name" value="ABC_transptr_periplasmic_BD"/>
</dbReference>
<sequence length="371" mass="40452">MKIRTKYLAFLAALILCASAACGAEMTVTDCLGRSVTVPAAPKRIIGSGSGALRLLTYLQATDRVVAVDSIEKRDDPPQSKASRPYALARPEFAGLPLFGEFRGKDNPELIAGLSPQPQVIFKVSPLSGPHPDQLTAKTGIPVIGLEYGNLSDEKEQFYATLRLMGKVLDKEQRAEEVVAFFEKHLAELRRRTAGVPEEERKSCYIGGVSMRGTHGFTSTETGYPPFLYTGAKNVASDGSGRSETVNVAKEKILQWDPQVVFLDVNTLRAKGEASGFRQLSSDPVYAELSAVENGEIWSVLPYNSYTINYGSVLVNSYFVGKILYPSRFADVDIASVADEIYSFLVGKPLYAQISEALSGKIFCRLNLEGK</sequence>
<dbReference type="PANTHER" id="PTHR30535">
    <property type="entry name" value="VITAMIN B12-BINDING PROTEIN"/>
    <property type="match status" value="1"/>
</dbReference>
<dbReference type="InterPro" id="IPR050902">
    <property type="entry name" value="ABC_Transporter_SBP"/>
</dbReference>
<dbReference type="Proteomes" id="UP000473699">
    <property type="component" value="Unassembled WGS sequence"/>
</dbReference>
<dbReference type="SUPFAM" id="SSF53807">
    <property type="entry name" value="Helical backbone' metal receptor"/>
    <property type="match status" value="1"/>
</dbReference>
<evidence type="ECO:0000313" key="3">
    <source>
        <dbReference type="EMBL" id="MST54647.1"/>
    </source>
</evidence>